<dbReference type="OMA" id="ASQFECK"/>
<dbReference type="ExpressionAtlas" id="A0A1D6NLE4">
    <property type="expression patterns" value="baseline and differential"/>
</dbReference>
<dbReference type="InterPro" id="IPR016965">
    <property type="entry name" value="Pase_PHOSPHO-typ"/>
</dbReference>
<protein>
    <submittedName>
        <fullName evidence="8">Phosphoethanolamine/phosphocholine phosphatase</fullName>
    </submittedName>
</protein>
<evidence type="ECO:0000256" key="7">
    <source>
        <dbReference type="PIRSR" id="PIRSR031051-3"/>
    </source>
</evidence>
<feature type="binding site" evidence="7">
    <location>
        <position position="227"/>
    </location>
    <ligand>
        <name>Mg(2+)</name>
        <dbReference type="ChEBI" id="CHEBI:18420"/>
    </ligand>
</feature>
<dbReference type="PANTHER" id="PTHR20889:SF28">
    <property type="entry name" value="OS01G0600500 PROTEIN"/>
    <property type="match status" value="1"/>
</dbReference>
<dbReference type="Pfam" id="PF06888">
    <property type="entry name" value="Put_Phosphatase"/>
    <property type="match status" value="2"/>
</dbReference>
<dbReference type="PIRSF" id="PIRSF031051">
    <property type="entry name" value="PyrdxlP_Pase_PHOSPHO2"/>
    <property type="match status" value="1"/>
</dbReference>
<organism evidence="8">
    <name type="scientific">Zea mays</name>
    <name type="common">Maize</name>
    <dbReference type="NCBI Taxonomy" id="4577"/>
    <lineage>
        <taxon>Eukaryota</taxon>
        <taxon>Viridiplantae</taxon>
        <taxon>Streptophyta</taxon>
        <taxon>Embryophyta</taxon>
        <taxon>Tracheophyta</taxon>
        <taxon>Spermatophyta</taxon>
        <taxon>Magnoliopsida</taxon>
        <taxon>Liliopsida</taxon>
        <taxon>Poales</taxon>
        <taxon>Poaceae</taxon>
        <taxon>PACMAD clade</taxon>
        <taxon>Panicoideae</taxon>
        <taxon>Andropogonodae</taxon>
        <taxon>Andropogoneae</taxon>
        <taxon>Tripsacinae</taxon>
        <taxon>Zea</taxon>
    </lineage>
</organism>
<dbReference type="Gene3D" id="3.40.50.1000">
    <property type="entry name" value="HAD superfamily/HAD-like"/>
    <property type="match status" value="2"/>
</dbReference>
<feature type="binding site" evidence="6">
    <location>
        <position position="25"/>
    </location>
    <ligand>
        <name>substrate</name>
    </ligand>
</feature>
<evidence type="ECO:0000256" key="2">
    <source>
        <dbReference type="ARBA" id="ARBA00022723"/>
    </source>
</evidence>
<dbReference type="InterPro" id="IPR023214">
    <property type="entry name" value="HAD_sf"/>
</dbReference>
<dbReference type="STRING" id="4577.A0A1D6NLE4"/>
<dbReference type="FunCoup" id="A0A1D6NLE4">
    <property type="interactions" value="318"/>
</dbReference>
<comment type="cofactor">
    <cofactor evidence="1 7">
        <name>Mg(2+)</name>
        <dbReference type="ChEBI" id="CHEBI:18420"/>
    </cofactor>
</comment>
<evidence type="ECO:0000313" key="8">
    <source>
        <dbReference type="EMBL" id="ONM41046.1"/>
    </source>
</evidence>
<evidence type="ECO:0000256" key="6">
    <source>
        <dbReference type="PIRSR" id="PIRSR031051-2"/>
    </source>
</evidence>
<feature type="binding site" evidence="6">
    <location>
        <position position="143"/>
    </location>
    <ligand>
        <name>substrate</name>
    </ligand>
</feature>
<feature type="active site" description="Nucleophile" evidence="5">
    <location>
        <position position="14"/>
    </location>
</feature>
<name>A0A1D6NLE4_MAIZE</name>
<evidence type="ECO:0000256" key="1">
    <source>
        <dbReference type="ARBA" id="ARBA00001946"/>
    </source>
</evidence>
<dbReference type="InterPro" id="IPR036412">
    <property type="entry name" value="HAD-like_sf"/>
</dbReference>
<feature type="active site" description="Proton donor" evidence="5">
    <location>
        <position position="16"/>
    </location>
</feature>
<proteinExistence type="predicted"/>
<dbReference type="InterPro" id="IPR006384">
    <property type="entry name" value="HAD_hydro_PyrdxlP_Pase-like"/>
</dbReference>
<dbReference type="AlphaFoldDB" id="A0A1D6NLE4"/>
<sequence length="327" mass="35805">MASASAPEVVVVFDFDRTIIDWDSDDWVITKLGAADAFQRLRPTMRWNPLMDRMMAELHARGKTPEDIRDCLRSAPLDTHVVSAVKTAAALGYARHNHTMPTTFSPAAAALAFGTDRPMFFDAGNGMAAAAPVCRCDLKVVSDANTFFIETVLAHHGVLGCFSEIVTNPASVDADGRLRISPFHDPASAPHGCSLCPDNMCKGKILGRIQATGSDKKRRRRFIYIGDGKGDYCPSLKLGEGDHVMARENYPLWHLICDNKQLLKAEVHPWNSGEELEKTLLKLAGEVISPPAQASQFDYSKCEMSNPASCPPSCAALITDQLLVRKY</sequence>
<reference evidence="8" key="1">
    <citation type="submission" date="2015-12" db="EMBL/GenBank/DDBJ databases">
        <title>Update maize B73 reference genome by single molecule sequencing technologies.</title>
        <authorList>
            <consortium name="Maize Genome Sequencing Project"/>
            <person name="Ware D."/>
        </authorList>
    </citation>
    <scope>NUCLEOTIDE SEQUENCE [LARGE SCALE GENOMIC DNA]</scope>
    <source>
        <tissue evidence="8">Seedling</tissue>
    </source>
</reference>
<dbReference type="NCBIfam" id="TIGR01488">
    <property type="entry name" value="HAD-SF-IB"/>
    <property type="match status" value="1"/>
</dbReference>
<keyword evidence="2 7" id="KW-0479">Metal-binding</keyword>
<dbReference type="InParanoid" id="A0A1D6NLE4"/>
<dbReference type="IntAct" id="A0A1D6NLE4">
    <property type="interactions" value="3"/>
</dbReference>
<evidence type="ECO:0000256" key="3">
    <source>
        <dbReference type="ARBA" id="ARBA00022801"/>
    </source>
</evidence>
<keyword evidence="4 7" id="KW-0460">Magnesium</keyword>
<dbReference type="PANTHER" id="PTHR20889">
    <property type="entry name" value="PHOSPHATASE, ORPHAN 1, 2"/>
    <property type="match status" value="1"/>
</dbReference>
<feature type="binding site" evidence="7">
    <location>
        <position position="14"/>
    </location>
    <ligand>
        <name>Mg(2+)</name>
        <dbReference type="ChEBI" id="CHEBI:18420"/>
    </ligand>
</feature>
<dbReference type="GO" id="GO:0016791">
    <property type="term" value="F:phosphatase activity"/>
    <property type="evidence" value="ECO:0007669"/>
    <property type="project" value="InterPro"/>
</dbReference>
<dbReference type="GO" id="GO:0046872">
    <property type="term" value="F:metal ion binding"/>
    <property type="evidence" value="ECO:0007669"/>
    <property type="project" value="UniProtKB-KW"/>
</dbReference>
<dbReference type="OrthoDB" id="10267182at2759"/>
<dbReference type="SUPFAM" id="SSF56784">
    <property type="entry name" value="HAD-like"/>
    <property type="match status" value="1"/>
</dbReference>
<dbReference type="NCBIfam" id="TIGR01489">
    <property type="entry name" value="DKMTPPase-SF"/>
    <property type="match status" value="2"/>
</dbReference>
<evidence type="ECO:0000256" key="5">
    <source>
        <dbReference type="PIRSR" id="PIRSR031051-1"/>
    </source>
</evidence>
<keyword evidence="3" id="KW-0378">Hydrolase</keyword>
<evidence type="ECO:0000256" key="4">
    <source>
        <dbReference type="ARBA" id="ARBA00022842"/>
    </source>
</evidence>
<gene>
    <name evidence="8" type="ORF">ZEAMMB73_Zm00001d044395</name>
</gene>
<accession>A0A1D6NLE4</accession>
<dbReference type="EMBL" id="CM007649">
    <property type="protein sequence ID" value="ONM41046.1"/>
    <property type="molecule type" value="Genomic_DNA"/>
</dbReference>
<feature type="binding site" evidence="7">
    <location>
        <position position="16"/>
    </location>
    <ligand>
        <name>Mg(2+)</name>
        <dbReference type="ChEBI" id="CHEBI:18420"/>
    </ligand>
</feature>